<dbReference type="SUPFAM" id="SSF50465">
    <property type="entry name" value="EF-Tu/eEF-1alpha/eIF2-gamma C-terminal domain"/>
    <property type="match status" value="1"/>
</dbReference>
<evidence type="ECO:0000256" key="3">
    <source>
        <dbReference type="ARBA" id="ARBA00022490"/>
    </source>
</evidence>
<dbReference type="InterPro" id="IPR000795">
    <property type="entry name" value="T_Tr_GTP-bd_dom"/>
</dbReference>
<dbReference type="SUPFAM" id="SSF50447">
    <property type="entry name" value="Translation proteins"/>
    <property type="match status" value="1"/>
</dbReference>
<dbReference type="InterPro" id="IPR004535">
    <property type="entry name" value="Transl_elong_SelB"/>
</dbReference>
<dbReference type="Pfam" id="PF03144">
    <property type="entry name" value="GTP_EFTU_D2"/>
    <property type="match status" value="1"/>
</dbReference>
<dbReference type="SUPFAM" id="SSF52540">
    <property type="entry name" value="P-loop containing nucleoside triphosphate hydrolases"/>
    <property type="match status" value="1"/>
</dbReference>
<dbReference type="InterPro" id="IPR027417">
    <property type="entry name" value="P-loop_NTPase"/>
</dbReference>
<dbReference type="InterPro" id="IPR009000">
    <property type="entry name" value="Transl_B-barrel_sf"/>
</dbReference>
<comment type="function">
    <text evidence="7">Translation factor necessary for the incorporation of selenocysteine into proteins. It probably replaces EF-Tu for the insertion of selenocysteine directed by the UGA codon. SelB binds GTP and GDP.</text>
</comment>
<dbReference type="GO" id="GO:0003723">
    <property type="term" value="F:RNA binding"/>
    <property type="evidence" value="ECO:0007669"/>
    <property type="project" value="InterPro"/>
</dbReference>
<evidence type="ECO:0000313" key="11">
    <source>
        <dbReference type="EMBL" id="CAB3782878.1"/>
    </source>
</evidence>
<dbReference type="InterPro" id="IPR036390">
    <property type="entry name" value="WH_DNA-bd_sf"/>
</dbReference>
<dbReference type="GO" id="GO:0001514">
    <property type="term" value="P:selenocysteine incorporation"/>
    <property type="evidence" value="ECO:0007669"/>
    <property type="project" value="InterPro"/>
</dbReference>
<feature type="region of interest" description="Disordered" evidence="9">
    <location>
        <begin position="665"/>
        <end position="684"/>
    </location>
</feature>
<dbReference type="CDD" id="cd04171">
    <property type="entry name" value="SelB"/>
    <property type="match status" value="1"/>
</dbReference>
<dbReference type="AlphaFoldDB" id="A0A6S7B0A8"/>
<evidence type="ECO:0000256" key="7">
    <source>
        <dbReference type="ARBA" id="ARBA00025526"/>
    </source>
</evidence>
<dbReference type="Gene3D" id="2.40.30.10">
    <property type="entry name" value="Translation factors"/>
    <property type="match status" value="1"/>
</dbReference>
<dbReference type="GO" id="GO:0003924">
    <property type="term" value="F:GTPase activity"/>
    <property type="evidence" value="ECO:0007669"/>
    <property type="project" value="InterPro"/>
</dbReference>
<dbReference type="Gene3D" id="1.10.10.10">
    <property type="entry name" value="Winged helix-like DNA-binding domain superfamily/Winged helix DNA-binding domain"/>
    <property type="match status" value="3"/>
</dbReference>
<dbReference type="InterPro" id="IPR048931">
    <property type="entry name" value="WHD_2nd_SelB_bact"/>
</dbReference>
<evidence type="ECO:0000256" key="4">
    <source>
        <dbReference type="ARBA" id="ARBA00022741"/>
    </source>
</evidence>
<dbReference type="InterPro" id="IPR015190">
    <property type="entry name" value="Elong_fac_SelB-wing-hlx_typ-2"/>
</dbReference>
<dbReference type="SUPFAM" id="SSF46785">
    <property type="entry name" value="Winged helix' DNA-binding domain"/>
    <property type="match status" value="3"/>
</dbReference>
<evidence type="ECO:0000256" key="5">
    <source>
        <dbReference type="ARBA" id="ARBA00022917"/>
    </source>
</evidence>
<dbReference type="RefSeq" id="WP_175104142.1">
    <property type="nucleotide sequence ID" value="NZ_CADIKM010000005.1"/>
</dbReference>
<dbReference type="Pfam" id="PF09107">
    <property type="entry name" value="WHD_3rd_SelB"/>
    <property type="match status" value="1"/>
</dbReference>
<dbReference type="InterPro" id="IPR036388">
    <property type="entry name" value="WH-like_DNA-bd_sf"/>
</dbReference>
<protein>
    <recommendedName>
        <fullName evidence="2">Selenocysteine-specific elongation factor</fullName>
    </recommendedName>
    <alternativeName>
        <fullName evidence="8">SelB translation factor</fullName>
    </alternativeName>
</protein>
<keyword evidence="11" id="KW-0251">Elongation factor</keyword>
<dbReference type="InterPro" id="IPR009001">
    <property type="entry name" value="Transl_elong_EF1A/Init_IF2_C"/>
</dbReference>
<dbReference type="GO" id="GO:0005525">
    <property type="term" value="F:GTP binding"/>
    <property type="evidence" value="ECO:0007669"/>
    <property type="project" value="UniProtKB-KW"/>
</dbReference>
<dbReference type="NCBIfam" id="TIGR00475">
    <property type="entry name" value="selB"/>
    <property type="match status" value="1"/>
</dbReference>
<evidence type="ECO:0000256" key="2">
    <source>
        <dbReference type="ARBA" id="ARBA00015953"/>
    </source>
</evidence>
<dbReference type="PROSITE" id="PS00301">
    <property type="entry name" value="G_TR_1"/>
    <property type="match status" value="1"/>
</dbReference>
<keyword evidence="12" id="KW-1185">Reference proteome</keyword>
<dbReference type="Pfam" id="PF00009">
    <property type="entry name" value="GTP_EFTU"/>
    <property type="match status" value="1"/>
</dbReference>
<dbReference type="CDD" id="cd03696">
    <property type="entry name" value="SelB_II"/>
    <property type="match status" value="1"/>
</dbReference>
<dbReference type="Pfam" id="PF21214">
    <property type="entry name" value="WHD_2nd_SelB_bact"/>
    <property type="match status" value="1"/>
</dbReference>
<keyword evidence="3" id="KW-0963">Cytoplasm</keyword>
<accession>A0A6S7B0A8</accession>
<evidence type="ECO:0000259" key="10">
    <source>
        <dbReference type="PROSITE" id="PS51722"/>
    </source>
</evidence>
<dbReference type="InterPro" id="IPR015191">
    <property type="entry name" value="SelB_WHD4"/>
</dbReference>
<evidence type="ECO:0000256" key="8">
    <source>
        <dbReference type="ARBA" id="ARBA00031615"/>
    </source>
</evidence>
<dbReference type="CDD" id="cd15491">
    <property type="entry name" value="selB_III"/>
    <property type="match status" value="1"/>
</dbReference>
<keyword evidence="5" id="KW-0648">Protein biosynthesis</keyword>
<dbReference type="InterPro" id="IPR031157">
    <property type="entry name" value="G_TR_CS"/>
</dbReference>
<keyword evidence="6" id="KW-0342">GTP-binding</keyword>
<dbReference type="EMBL" id="CADIKM010000005">
    <property type="protein sequence ID" value="CAB3782878.1"/>
    <property type="molecule type" value="Genomic_DNA"/>
</dbReference>
<feature type="domain" description="Tr-type G" evidence="10">
    <location>
        <begin position="1"/>
        <end position="173"/>
    </location>
</feature>
<dbReference type="InterPro" id="IPR057335">
    <property type="entry name" value="Beta-barrel_SelB"/>
</dbReference>
<dbReference type="Pfam" id="PF25461">
    <property type="entry name" value="Beta-barrel_SelB"/>
    <property type="match status" value="1"/>
</dbReference>
<dbReference type="Proteomes" id="UP000494115">
    <property type="component" value="Unassembled WGS sequence"/>
</dbReference>
<keyword evidence="4" id="KW-0547">Nucleotide-binding</keyword>
<evidence type="ECO:0000313" key="12">
    <source>
        <dbReference type="Proteomes" id="UP000494115"/>
    </source>
</evidence>
<proteinExistence type="predicted"/>
<dbReference type="Pfam" id="PF09106">
    <property type="entry name" value="WHD_2nd_SelB"/>
    <property type="match status" value="1"/>
</dbReference>
<gene>
    <name evidence="11" type="primary">selB</name>
    <name evidence="11" type="ORF">LMG28138_01523</name>
</gene>
<name>A0A6S7B0A8_9BURK</name>
<dbReference type="GO" id="GO:0005829">
    <property type="term" value="C:cytosol"/>
    <property type="evidence" value="ECO:0007669"/>
    <property type="project" value="TreeGrafter"/>
</dbReference>
<dbReference type="InterPro" id="IPR004161">
    <property type="entry name" value="EFTu-like_2"/>
</dbReference>
<dbReference type="GO" id="GO:0003746">
    <property type="term" value="F:translation elongation factor activity"/>
    <property type="evidence" value="ECO:0007669"/>
    <property type="project" value="UniProtKB-KW"/>
</dbReference>
<comment type="subcellular location">
    <subcellularLocation>
        <location evidence="1">Cytoplasm</location>
    </subcellularLocation>
</comment>
<dbReference type="PROSITE" id="PS51722">
    <property type="entry name" value="G_TR_2"/>
    <property type="match status" value="1"/>
</dbReference>
<dbReference type="PANTHER" id="PTHR43721:SF22">
    <property type="entry name" value="ELONGATION FACTOR TU, MITOCHONDRIAL"/>
    <property type="match status" value="1"/>
</dbReference>
<dbReference type="PANTHER" id="PTHR43721">
    <property type="entry name" value="ELONGATION FACTOR TU-RELATED"/>
    <property type="match status" value="1"/>
</dbReference>
<sequence length="684" mass="73375">MIIGTAGHIDHGKTTLVRALTGVDTDRLKEEKARGISIELGYAYTPLANGEVLGIIDVPGHERFIHAMAAGACGIDFALLVVAADDGVMPQTREHLAILQLLGITSGVVAMTKVDRVDEARRAEVRAEIGHLLEPTPLAGARIFETNANMAGDPGVAALDAALREAAVHWQARRDDGLFRLSVDRVFTLAGHGTVVTGTVFAGRVASGDTLRLAPSDEPVRIRGIHAQNQPADSGHAGQRCALNLASIDKDRIHRGDWIVDPRLAQSSERLDTELTLLADAPSPLAHWAPLHVHIGTSHQVAHAALLEGETLAPGATARVQLVFEQPVCAVPGMRFVVRNAQATRTLGGGRVLDPFGPERKRRSSERHAWLDAMTAWLDEGRFEVLLEAAPLGLPHARAVHLAGTAIGEMPNAQILPGSTADDAVLILDEHRDRLAQRVLAALRSFHERSPDEAGPDSTRLRRIVAQVWPDPLWNAVLDTLIRTGVIQRSGPWLHLPGHTQDVGEDQRRLAQRLLPLVLAGGFDPPWVRDLASAAGADEEPVREALRRLAREGALYQVVRDLFYHPASIGKLAAIAGSIAGSIAGPVGGSVTGAVTQSDSDSIGDSVGDSVGSLAAHSIAGRPSRPINAAAFRDATGLGRKRAIQVLEFFDRLGYTRFHRDAHWLRGPRGTHPLEQLDPAHPVR</sequence>
<reference evidence="11 12" key="1">
    <citation type="submission" date="2020-04" db="EMBL/GenBank/DDBJ databases">
        <authorList>
            <person name="De Canck E."/>
        </authorList>
    </citation>
    <scope>NUCLEOTIDE SEQUENCE [LARGE SCALE GENOMIC DNA]</scope>
    <source>
        <strain evidence="11 12">LMG 28138</strain>
    </source>
</reference>
<dbReference type="Gene3D" id="3.40.50.300">
    <property type="entry name" value="P-loop containing nucleotide triphosphate hydrolases"/>
    <property type="match status" value="1"/>
</dbReference>
<evidence type="ECO:0000256" key="1">
    <source>
        <dbReference type="ARBA" id="ARBA00004496"/>
    </source>
</evidence>
<evidence type="ECO:0000256" key="9">
    <source>
        <dbReference type="SAM" id="MobiDB-lite"/>
    </source>
</evidence>
<organism evidence="11 12">
    <name type="scientific">Pararobbsia alpina</name>
    <dbReference type="NCBI Taxonomy" id="621374"/>
    <lineage>
        <taxon>Bacteria</taxon>
        <taxon>Pseudomonadati</taxon>
        <taxon>Pseudomonadota</taxon>
        <taxon>Betaproteobacteria</taxon>
        <taxon>Burkholderiales</taxon>
        <taxon>Burkholderiaceae</taxon>
        <taxon>Pararobbsia</taxon>
    </lineage>
</organism>
<dbReference type="InterPro" id="IPR050055">
    <property type="entry name" value="EF-Tu_GTPase"/>
</dbReference>
<dbReference type="PRINTS" id="PR00315">
    <property type="entry name" value="ELONGATNFCT"/>
</dbReference>
<evidence type="ECO:0000256" key="6">
    <source>
        <dbReference type="ARBA" id="ARBA00023134"/>
    </source>
</evidence>